<evidence type="ECO:0000259" key="3">
    <source>
        <dbReference type="PROSITE" id="PS50056"/>
    </source>
</evidence>
<dbReference type="SMART" id="SM00194">
    <property type="entry name" value="PTPc"/>
    <property type="match status" value="1"/>
</dbReference>
<feature type="region of interest" description="Disordered" evidence="1">
    <location>
        <begin position="617"/>
        <end position="791"/>
    </location>
</feature>
<dbReference type="SUPFAM" id="SSF52087">
    <property type="entry name" value="CRAL/TRIO domain"/>
    <property type="match status" value="1"/>
</dbReference>
<feature type="region of interest" description="Disordered" evidence="1">
    <location>
        <begin position="287"/>
        <end position="334"/>
    </location>
</feature>
<feature type="non-terminal residue" evidence="5">
    <location>
        <position position="1"/>
    </location>
</feature>
<protein>
    <recommendedName>
        <fullName evidence="6">Tyrosine-protein phosphatase non-receptor type 9</fullName>
    </recommendedName>
</protein>
<feature type="domain" description="Tyrosine-protein phosphatase" evidence="2">
    <location>
        <begin position="822"/>
        <end position="1145"/>
    </location>
</feature>
<dbReference type="SMART" id="SM00404">
    <property type="entry name" value="PTPc_motif"/>
    <property type="match status" value="1"/>
</dbReference>
<dbReference type="SMART" id="SM00516">
    <property type="entry name" value="SEC14"/>
    <property type="match status" value="1"/>
</dbReference>
<feature type="compositionally biased region" description="Low complexity" evidence="1">
    <location>
        <begin position="347"/>
        <end position="371"/>
    </location>
</feature>
<evidence type="ECO:0008006" key="6">
    <source>
        <dbReference type="Google" id="ProtNLM"/>
    </source>
</evidence>
<dbReference type="InterPro" id="IPR029021">
    <property type="entry name" value="Prot-tyrosine_phosphatase-like"/>
</dbReference>
<reference evidence="5" key="1">
    <citation type="submission" date="2016-01" db="EMBL/GenBank/DDBJ databases">
        <title>Reference transcriptome for the parasite Schistocephalus solidus: insights into the molecular evolution of parasitism.</title>
        <authorList>
            <person name="Hebert F.O."/>
            <person name="Grambauer S."/>
            <person name="Barber I."/>
            <person name="Landry C.R."/>
            <person name="Aubin-Horth N."/>
        </authorList>
    </citation>
    <scope>NUCLEOTIDE SEQUENCE</scope>
</reference>
<feature type="compositionally biased region" description="Polar residues" evidence="1">
    <location>
        <begin position="710"/>
        <end position="733"/>
    </location>
</feature>
<dbReference type="PROSITE" id="PS50055">
    <property type="entry name" value="TYR_PHOSPHATASE_PTP"/>
    <property type="match status" value="1"/>
</dbReference>
<feature type="compositionally biased region" description="Acidic residues" evidence="1">
    <location>
        <begin position="1242"/>
        <end position="1251"/>
    </location>
</feature>
<feature type="compositionally biased region" description="Acidic residues" evidence="1">
    <location>
        <begin position="769"/>
        <end position="780"/>
    </location>
</feature>
<dbReference type="InterPro" id="IPR016130">
    <property type="entry name" value="Tyr_Pase_AS"/>
</dbReference>
<dbReference type="InterPro" id="IPR050348">
    <property type="entry name" value="Protein-Tyr_Phosphatase"/>
</dbReference>
<proteinExistence type="predicted"/>
<organism evidence="5">
    <name type="scientific">Schistocephalus solidus</name>
    <name type="common">Tapeworm</name>
    <dbReference type="NCBI Taxonomy" id="70667"/>
    <lineage>
        <taxon>Eukaryota</taxon>
        <taxon>Metazoa</taxon>
        <taxon>Spiralia</taxon>
        <taxon>Lophotrochozoa</taxon>
        <taxon>Platyhelminthes</taxon>
        <taxon>Cestoda</taxon>
        <taxon>Eucestoda</taxon>
        <taxon>Diphyllobothriidea</taxon>
        <taxon>Diphyllobothriidae</taxon>
        <taxon>Schistocephalus</taxon>
    </lineage>
</organism>
<dbReference type="PANTHER" id="PTHR19134:SF534">
    <property type="entry name" value="LD27988P"/>
    <property type="match status" value="1"/>
</dbReference>
<sequence>LRPFLIMELEMRVSDIQHSTANQTAVLSASKKEMVEDFLKCCRLPATAENEDLAFRYLGARKFDVGEAVDLHAAHLTFLKAEGITSINPLEEETRRELLSGKFTILNDSDPSGARVAQFYVRLHRPTRTSHCAVLQSIMFQLDAMLRKETAVRNGVILIYDMTDAKYSNFDADLSKKIFKMLKSSYPVRLRRIIILTAPLWFRAPFQILRVFIKEELRDRVHVVRPSPGSRLASLSNPDPLLAQREHYAWLTTALSETGWLVPELDEARRSGSSSSLLHKPTTLAAYFDKPRPSSRSGRSSSSVSDLSETGEDEEQSLSMTGLGTEMSGEDDGFSLFSCTESSSSWDPFGLSSSQSSETETGSTLGPEGEGASWVNHPSARLKAAPCTKLVDSDRPAADSKSKSEADESADAAWRLKQSIPRLQLVSAEADAANADPPNSRAFMTGRDYDSAGTPTPPAVPRFVTLATVSKADKCCVRPSSVTELVGSTITTSENLLVSTDLATPTSDTVTAYPGRPPQIGSDGCGALSSPSTYSSVTSSTVSFSSACSSGGLPSRGNSLTCSPSEFPTVSTAKLTAVPLTATTSPRTTKCRIPIAHPLARSAISAKLHSYKFSTSSSRKTWPTTQNLPSDMSSSVRSSPEATPIASRPLKQAPLAYHDDFEDQTIRKEKRWKQNSAKPLDIPPSDIVPLWSLNRPTGSPIHTGPDEITPSKNPGCVSQSGSLMRKSLSTEVSSLAAGNRTSMSEGSPLLSYSTQTSAIRPKTSTSSSDNEEEEEEDEVDSTSGQQQEDEIDEGVPDVDFTSQWLDPQGLVNHVVNKGLTGLSDEYTMICRIKPNDPCTAFHRSCNSSKNRYVDVSCLEKTRVLLQGPPPPPTPPSASSKAGKTEKSALIYIHANWVDSYRQKNAFICTQGPLLETAGDFWYMMWTYNVPVIVMITRCYESQRCKCYQYWPASPSQTLRFFVTTSNSRVHTTAAKKPSHWLARRSASEVSSSGKLIFDITNLESTVNEDYTRSKLEMKDIKSGRTRVVEHFAFHSWPDHGVPTDTTALLGLLSTVQTTYATFIRERLNYTSAWDQPIPPPPIVVHCSAGIGRTGTFIALDVCTKQLSELARVNVPLTVSRIRLQRFGSVQVSAQYIFVYRAILDFAVSKGVLTDSECEKAKMQLQPRPLPTSVEGIFENLDARILSALSADPAQLESLVNLLQSRSVDDRGKLSTDRVPGTTDSDYEDDENDEVDCDSKDDNEADEDDDDYSGGGGGGDADHDQNDGTNNADQGQLATLGAKAANVVRTGEKDEVRHPSSQRPLPCISTNYVNVSHADWPLVVTEIDFAIKTQEPALTLPPLLVQTSTKEPQSPHSGPTTDLSPSSEVRRRLPALLSHSVCEDP</sequence>
<feature type="region of interest" description="Disordered" evidence="1">
    <location>
        <begin position="347"/>
        <end position="410"/>
    </location>
</feature>
<feature type="compositionally biased region" description="Polar residues" evidence="1">
    <location>
        <begin position="617"/>
        <end position="629"/>
    </location>
</feature>
<dbReference type="InterPro" id="IPR036865">
    <property type="entry name" value="CRAL-TRIO_dom_sf"/>
</dbReference>
<dbReference type="PROSITE" id="PS50191">
    <property type="entry name" value="CRAL_TRIO"/>
    <property type="match status" value="1"/>
</dbReference>
<dbReference type="PROSITE" id="PS00383">
    <property type="entry name" value="TYR_PHOSPHATASE_1"/>
    <property type="match status" value="1"/>
</dbReference>
<evidence type="ECO:0000256" key="1">
    <source>
        <dbReference type="SAM" id="MobiDB-lite"/>
    </source>
</evidence>
<dbReference type="PANTHER" id="PTHR19134">
    <property type="entry name" value="RECEPTOR-TYPE TYROSINE-PROTEIN PHOSPHATASE"/>
    <property type="match status" value="1"/>
</dbReference>
<feature type="compositionally biased region" description="Basic and acidic residues" evidence="1">
    <location>
        <begin position="391"/>
        <end position="406"/>
    </location>
</feature>
<dbReference type="Pfam" id="PF00102">
    <property type="entry name" value="Y_phosphatase"/>
    <property type="match status" value="2"/>
</dbReference>
<dbReference type="GO" id="GO:0004725">
    <property type="term" value="F:protein tyrosine phosphatase activity"/>
    <property type="evidence" value="ECO:0007669"/>
    <property type="project" value="InterPro"/>
</dbReference>
<dbReference type="SUPFAM" id="SSF52799">
    <property type="entry name" value="(Phosphotyrosine protein) phosphatases II"/>
    <property type="match status" value="1"/>
</dbReference>
<feature type="domain" description="Tyrosine specific protein phosphatases" evidence="3">
    <location>
        <begin position="1060"/>
        <end position="1136"/>
    </location>
</feature>
<accession>A0A0V0JDB9</accession>
<evidence type="ECO:0000259" key="2">
    <source>
        <dbReference type="PROSITE" id="PS50055"/>
    </source>
</evidence>
<evidence type="ECO:0000313" key="5">
    <source>
        <dbReference type="EMBL" id="JAP63071.1"/>
    </source>
</evidence>
<dbReference type="Gene3D" id="3.40.525.10">
    <property type="entry name" value="CRAL-TRIO lipid binding domain"/>
    <property type="match status" value="1"/>
</dbReference>
<feature type="region of interest" description="Disordered" evidence="1">
    <location>
        <begin position="1209"/>
        <end position="1273"/>
    </location>
</feature>
<feature type="compositionally biased region" description="Acidic residues" evidence="1">
    <location>
        <begin position="1224"/>
        <end position="1235"/>
    </location>
</feature>
<dbReference type="EMBL" id="GEEE01000154">
    <property type="protein sequence ID" value="JAP63071.1"/>
    <property type="molecule type" value="Transcribed_RNA"/>
</dbReference>
<dbReference type="PRINTS" id="PR00700">
    <property type="entry name" value="PRTYPHPHTASE"/>
</dbReference>
<feature type="domain" description="CRAL-TRIO" evidence="4">
    <location>
        <begin position="91"/>
        <end position="256"/>
    </location>
</feature>
<dbReference type="InterPro" id="IPR000242">
    <property type="entry name" value="PTP_cat"/>
</dbReference>
<feature type="region of interest" description="Disordered" evidence="1">
    <location>
        <begin position="863"/>
        <end position="882"/>
    </location>
</feature>
<dbReference type="PROSITE" id="PS50056">
    <property type="entry name" value="TYR_PHOSPHATASE_2"/>
    <property type="match status" value="1"/>
</dbReference>
<feature type="region of interest" description="Disordered" evidence="1">
    <location>
        <begin position="1346"/>
        <end position="1384"/>
    </location>
</feature>
<dbReference type="InterPro" id="IPR003595">
    <property type="entry name" value="Tyr_Pase_cat"/>
</dbReference>
<name>A0A0V0JDB9_SCHSO</name>
<dbReference type="CDD" id="cd00170">
    <property type="entry name" value="SEC14"/>
    <property type="match status" value="1"/>
</dbReference>
<feature type="compositionally biased region" description="Polar residues" evidence="1">
    <location>
        <begin position="1346"/>
        <end position="1366"/>
    </location>
</feature>
<feature type="compositionally biased region" description="Polar residues" evidence="1">
    <location>
        <begin position="739"/>
        <end position="758"/>
    </location>
</feature>
<dbReference type="InterPro" id="IPR001251">
    <property type="entry name" value="CRAL-TRIO_dom"/>
</dbReference>
<evidence type="ECO:0000259" key="4">
    <source>
        <dbReference type="PROSITE" id="PS50191"/>
    </source>
</evidence>
<gene>
    <name evidence="5" type="ORF">TR153252</name>
</gene>
<dbReference type="Gene3D" id="3.90.190.10">
    <property type="entry name" value="Protein tyrosine phosphatase superfamily"/>
    <property type="match status" value="1"/>
</dbReference>
<dbReference type="Pfam" id="PF00650">
    <property type="entry name" value="CRAL_TRIO"/>
    <property type="match status" value="1"/>
</dbReference>
<feature type="compositionally biased region" description="Low complexity" evidence="1">
    <location>
        <begin position="630"/>
        <end position="639"/>
    </location>
</feature>
<feature type="compositionally biased region" description="Low complexity" evidence="1">
    <location>
        <begin position="294"/>
        <end position="308"/>
    </location>
</feature>
<dbReference type="InterPro" id="IPR000387">
    <property type="entry name" value="Tyr_Pase_dom"/>
</dbReference>